<sequence length="66" mass="7160">MWNPVAHINSGQFGAVWARFGVPNLIQRTSIRCGSTLIHCGRAASLRAMFRLCDCGLPFLGATVVN</sequence>
<accession>A0A4Y1ZC65</accession>
<organism evidence="1 2">
    <name type="scientific">Sporolactobacillus inulinus</name>
    <dbReference type="NCBI Taxonomy" id="2078"/>
    <lineage>
        <taxon>Bacteria</taxon>
        <taxon>Bacillati</taxon>
        <taxon>Bacillota</taxon>
        <taxon>Bacilli</taxon>
        <taxon>Bacillales</taxon>
        <taxon>Sporolactobacillaceae</taxon>
        <taxon>Sporolactobacillus</taxon>
    </lineage>
</organism>
<dbReference type="EMBL" id="BEXB01000012">
    <property type="protein sequence ID" value="GAY76258.1"/>
    <property type="molecule type" value="Genomic_DNA"/>
</dbReference>
<evidence type="ECO:0000313" key="1">
    <source>
        <dbReference type="EMBL" id="GAY76258.1"/>
    </source>
</evidence>
<dbReference type="Proteomes" id="UP000319716">
    <property type="component" value="Unassembled WGS sequence"/>
</dbReference>
<protein>
    <submittedName>
        <fullName evidence="1">Uncharacterized protein</fullName>
    </submittedName>
</protein>
<name>A0A4Y1ZC65_9BACL</name>
<comment type="caution">
    <text evidence="1">The sequence shown here is derived from an EMBL/GenBank/DDBJ whole genome shotgun (WGS) entry which is preliminary data.</text>
</comment>
<evidence type="ECO:0000313" key="2">
    <source>
        <dbReference type="Proteomes" id="UP000319716"/>
    </source>
</evidence>
<gene>
    <name evidence="1" type="ORF">NBRC111894_1812</name>
</gene>
<dbReference type="AlphaFoldDB" id="A0A4Y1ZC65"/>
<reference evidence="1 2" key="1">
    <citation type="submission" date="2017-11" db="EMBL/GenBank/DDBJ databases">
        <title>Draft Genome Sequence of Sporolactobacillus inulinus NBRC 111894 Isolated from Koso, a Japanese Sugar-Vegetable Fermented Beverage.</title>
        <authorList>
            <person name="Chiou T.Y."/>
            <person name="Oshima K."/>
            <person name="Suda W."/>
            <person name="Hattori M."/>
            <person name="Takahashi T."/>
        </authorList>
    </citation>
    <scope>NUCLEOTIDE SEQUENCE [LARGE SCALE GENOMIC DNA]</scope>
    <source>
        <strain evidence="1 2">NBRC111894</strain>
    </source>
</reference>
<proteinExistence type="predicted"/>